<dbReference type="PIRSF" id="PIRSF000719">
    <property type="entry name" value="AceK"/>
    <property type="match status" value="1"/>
</dbReference>
<evidence type="ECO:0000256" key="2">
    <source>
        <dbReference type="ARBA" id="ARBA00022490"/>
    </source>
</evidence>
<dbReference type="GO" id="GO:0004674">
    <property type="term" value="F:protein serine/threonine kinase activity"/>
    <property type="evidence" value="ECO:0007669"/>
    <property type="project" value="UniProtKB-KW"/>
</dbReference>
<dbReference type="GO" id="GO:0006097">
    <property type="term" value="P:glyoxylate cycle"/>
    <property type="evidence" value="ECO:0007669"/>
    <property type="project" value="UniProtKB-UniRule"/>
</dbReference>
<accession>A0A1I5C2V4</accession>
<proteinExistence type="inferred from homology"/>
<dbReference type="InterPro" id="IPR046855">
    <property type="entry name" value="AceK_kinase"/>
</dbReference>
<keyword evidence="6 11" id="KW-0547">Nucleotide-binding</keyword>
<evidence type="ECO:0000256" key="8">
    <source>
        <dbReference type="ARBA" id="ARBA00022801"/>
    </source>
</evidence>
<evidence type="ECO:0000256" key="9">
    <source>
        <dbReference type="ARBA" id="ARBA00022840"/>
    </source>
</evidence>
<dbReference type="GO" id="GO:0005737">
    <property type="term" value="C:cytoplasm"/>
    <property type="evidence" value="ECO:0007669"/>
    <property type="project" value="UniProtKB-SubCell"/>
</dbReference>
<reference evidence="15" key="1">
    <citation type="submission" date="2016-10" db="EMBL/GenBank/DDBJ databases">
        <authorList>
            <person name="Varghese N."/>
            <person name="Submissions S."/>
        </authorList>
    </citation>
    <scope>NUCLEOTIDE SEQUENCE [LARGE SCALE GENOMIC DNA]</scope>
    <source>
        <strain evidence="15">OV426</strain>
    </source>
</reference>
<dbReference type="NCBIfam" id="NF002804">
    <property type="entry name" value="PRK02946.1"/>
    <property type="match status" value="1"/>
</dbReference>
<keyword evidence="7 11" id="KW-0418">Kinase</keyword>
<comment type="similarity">
    <text evidence="11">Belongs to the AceK family.</text>
</comment>
<name>A0A1I5C2V4_9GAMM</name>
<dbReference type="InterPro" id="IPR046854">
    <property type="entry name" value="AceK_regulatory"/>
</dbReference>
<evidence type="ECO:0000256" key="1">
    <source>
        <dbReference type="ARBA" id="ARBA00022435"/>
    </source>
</evidence>
<dbReference type="AlphaFoldDB" id="A0A1I5C2V4"/>
<evidence type="ECO:0000256" key="10">
    <source>
        <dbReference type="ARBA" id="ARBA00022912"/>
    </source>
</evidence>
<feature type="active site" evidence="11">
    <location>
        <position position="368"/>
    </location>
</feature>
<dbReference type="PANTHER" id="PTHR39559">
    <property type="match status" value="1"/>
</dbReference>
<evidence type="ECO:0000256" key="5">
    <source>
        <dbReference type="ARBA" id="ARBA00022679"/>
    </source>
</evidence>
<dbReference type="RefSeq" id="WP_090963635.1">
    <property type="nucleotide sequence ID" value="NZ_FOVG01000002.1"/>
</dbReference>
<dbReference type="Pfam" id="PF20423">
    <property type="entry name" value="AceK_regulatory"/>
    <property type="match status" value="1"/>
</dbReference>
<keyword evidence="3 11" id="KW-0723">Serine/threonine-protein kinase</keyword>
<evidence type="ECO:0000256" key="11">
    <source>
        <dbReference type="HAMAP-Rule" id="MF_00747"/>
    </source>
</evidence>
<evidence type="ECO:0000313" key="14">
    <source>
        <dbReference type="EMBL" id="SFN81329.1"/>
    </source>
</evidence>
<dbReference type="EMBL" id="FOVG01000002">
    <property type="protein sequence ID" value="SFN81329.1"/>
    <property type="molecule type" value="Genomic_DNA"/>
</dbReference>
<dbReference type="InterPro" id="IPR010452">
    <property type="entry name" value="Isocitrate_DH_AceK"/>
</dbReference>
<dbReference type="Proteomes" id="UP000198968">
    <property type="component" value="Unassembled WGS sequence"/>
</dbReference>
<dbReference type="GO" id="GO:0008772">
    <property type="term" value="F:[isocitrate dehydrogenase (NADP+)] kinase activity"/>
    <property type="evidence" value="ECO:0007669"/>
    <property type="project" value="UniProtKB-UniRule"/>
</dbReference>
<evidence type="ECO:0000313" key="15">
    <source>
        <dbReference type="Proteomes" id="UP000198968"/>
    </source>
</evidence>
<comment type="catalytic activity">
    <reaction evidence="11">
        <text>L-seryl-[isocitrate dehydrogenase] + ATP = O-phospho-L-seryl-[isocitrate dehydrogenase] + ADP + H(+)</text>
        <dbReference type="Rhea" id="RHEA:43540"/>
        <dbReference type="Rhea" id="RHEA-COMP:10605"/>
        <dbReference type="Rhea" id="RHEA-COMP:10606"/>
        <dbReference type="ChEBI" id="CHEBI:15378"/>
        <dbReference type="ChEBI" id="CHEBI:29999"/>
        <dbReference type="ChEBI" id="CHEBI:30616"/>
        <dbReference type="ChEBI" id="CHEBI:83421"/>
        <dbReference type="ChEBI" id="CHEBI:456216"/>
        <dbReference type="EC" id="2.7.11.5"/>
    </reaction>
</comment>
<dbReference type="Pfam" id="PF06315">
    <property type="entry name" value="AceK_kinase"/>
    <property type="match status" value="1"/>
</dbReference>
<dbReference type="GO" id="GO:0006099">
    <property type="term" value="P:tricarboxylic acid cycle"/>
    <property type="evidence" value="ECO:0007669"/>
    <property type="project" value="UniProtKB-UniRule"/>
</dbReference>
<comment type="function">
    <text evidence="11">Bifunctional enzyme which can phosphorylate or dephosphorylate isocitrate dehydrogenase (IDH) on a specific serine residue. This is a regulatory mechanism which enables bacteria to bypass the Krebs cycle via the glyoxylate shunt in response to the source of carbon. When bacteria are grown on glucose, IDH is fully active and unphosphorylated, but when grown on acetate or ethanol, the activity of IDH declines drastically concomitant with its phosphorylation.</text>
</comment>
<feature type="domain" description="Isocitrate dehydrogenase kinase/phosphatase (AceK) kinase" evidence="12">
    <location>
        <begin position="308"/>
        <end position="561"/>
    </location>
</feature>
<evidence type="ECO:0000256" key="3">
    <source>
        <dbReference type="ARBA" id="ARBA00022527"/>
    </source>
</evidence>
<keyword evidence="2 11" id="KW-0963">Cytoplasm</keyword>
<keyword evidence="5 11" id="KW-0808">Transferase</keyword>
<feature type="domain" description="Isocitrate dehydrogenase kinase/phosphatase (AceK) regulatory" evidence="13">
    <location>
        <begin position="9"/>
        <end position="306"/>
    </location>
</feature>
<comment type="subcellular location">
    <subcellularLocation>
        <location evidence="11">Cytoplasm</location>
    </subcellularLocation>
</comment>
<evidence type="ECO:0000256" key="6">
    <source>
        <dbReference type="ARBA" id="ARBA00022741"/>
    </source>
</evidence>
<keyword evidence="8 11" id="KW-0378">Hydrolase</keyword>
<dbReference type="HAMAP" id="MF_00747">
    <property type="entry name" value="AceK"/>
    <property type="match status" value="1"/>
</dbReference>
<dbReference type="GO" id="GO:0006006">
    <property type="term" value="P:glucose metabolic process"/>
    <property type="evidence" value="ECO:0007669"/>
    <property type="project" value="InterPro"/>
</dbReference>
<keyword evidence="10 11" id="KW-0904">Protein phosphatase</keyword>
<evidence type="ECO:0000259" key="12">
    <source>
        <dbReference type="Pfam" id="PF06315"/>
    </source>
</evidence>
<feature type="binding site" evidence="11">
    <location>
        <position position="333"/>
    </location>
    <ligand>
        <name>ATP</name>
        <dbReference type="ChEBI" id="CHEBI:30616"/>
    </ligand>
</feature>
<dbReference type="EC" id="3.1.3.-" evidence="11"/>
<dbReference type="EC" id="2.7.11.5" evidence="11"/>
<dbReference type="OrthoDB" id="5287793at2"/>
<dbReference type="GO" id="GO:0016208">
    <property type="term" value="F:AMP binding"/>
    <property type="evidence" value="ECO:0007669"/>
    <property type="project" value="TreeGrafter"/>
</dbReference>
<keyword evidence="15" id="KW-1185">Reference proteome</keyword>
<keyword evidence="9 11" id="KW-0067">ATP-binding</keyword>
<dbReference type="PANTHER" id="PTHR39559:SF1">
    <property type="entry name" value="ISOCITRATE DEHYDROGENASE KINASE_PHOSPHATASE"/>
    <property type="match status" value="1"/>
</dbReference>
<dbReference type="GO" id="GO:0005524">
    <property type="term" value="F:ATP binding"/>
    <property type="evidence" value="ECO:0007669"/>
    <property type="project" value="UniProtKB-UniRule"/>
</dbReference>
<sequence>MPPRESLIACTILQGFDAQYGRFLDITAGAQQRFEQAEWQAVQHAMKARIHLYDHHVSLVADQLRVLNGAASWDEIFWLRVKDHYQSLLPGYPRHEIAESFFNSVYCRLHGHADLQPDRLFIISSQSLTAPVTPLRPLSRRYQPEQGWRALVDQVLGDLPLTLPWQHRGRDVGWIVRHLESHFSRLSQGWLEVNRELFYRNKTAWLVARLHLPEGIFPCLLPIQRTESGELWIDTCLTDVNDASIVFGFARAYFMVYAPVPAALVAWLQPILPGKTLAERYMAIGCQKHGKTESYREYLQALAESDTAFEIAPGVRGMVMLVFTLPGFDWVFKVIRDRFAPQKEVTEAQVRACYQQVKEHDRVGRMADTQAFEQFALPLSRISPALLAELHACVAEKLHIEGDRLIIRHLWLERRMQPLNLYLAQANAGERRHAIEEYGNAIRQLAAANIFPGDMLFKNFGITRHGRVIFYDYDEIRPMQELNFREVPAARYEEDELSAEPWYSVGPDDVFPETFRYALCSEAATGALLLQLHPEIFDARWWRAQQQRIAQGHVEEVIAWRQTQRFSVCYAAEAVNDRCTPA</sequence>
<keyword evidence="1 11" id="KW-0329">Glyoxylate bypass</keyword>
<organism evidence="14 15">
    <name type="scientific">Candidatus Pantoea varia</name>
    <dbReference type="NCBI Taxonomy" id="1881036"/>
    <lineage>
        <taxon>Bacteria</taxon>
        <taxon>Pseudomonadati</taxon>
        <taxon>Pseudomonadota</taxon>
        <taxon>Gammaproteobacteria</taxon>
        <taxon>Enterobacterales</taxon>
        <taxon>Erwiniaceae</taxon>
        <taxon>Pantoea</taxon>
    </lineage>
</organism>
<evidence type="ECO:0000256" key="7">
    <source>
        <dbReference type="ARBA" id="ARBA00022777"/>
    </source>
</evidence>
<feature type="binding site" evidence="11">
    <location>
        <begin position="312"/>
        <end position="318"/>
    </location>
    <ligand>
        <name>ATP</name>
        <dbReference type="ChEBI" id="CHEBI:30616"/>
    </ligand>
</feature>
<protein>
    <recommendedName>
        <fullName evidence="11">Isocitrate dehydrogenase kinase/phosphatase</fullName>
        <shortName evidence="11">IDH kinase/phosphatase</shortName>
        <shortName evidence="11">IDHK/P</shortName>
        <ecNumber evidence="11">2.7.11.5</ecNumber>
        <ecNumber evidence="11">3.1.3.-</ecNumber>
    </recommendedName>
</protein>
<evidence type="ECO:0000259" key="13">
    <source>
        <dbReference type="Pfam" id="PF20423"/>
    </source>
</evidence>
<dbReference type="GO" id="GO:0004721">
    <property type="term" value="F:phosphoprotein phosphatase activity"/>
    <property type="evidence" value="ECO:0007669"/>
    <property type="project" value="UniProtKB-KW"/>
</dbReference>
<keyword evidence="4 11" id="KW-0816">Tricarboxylic acid cycle</keyword>
<gene>
    <name evidence="11" type="primary">aceK</name>
    <name evidence="14" type="ORF">SAMN05428971_2201</name>
</gene>
<evidence type="ECO:0000256" key="4">
    <source>
        <dbReference type="ARBA" id="ARBA00022532"/>
    </source>
</evidence>